<keyword evidence="9" id="KW-0732">Signal</keyword>
<evidence type="ECO:0000256" key="7">
    <source>
        <dbReference type="ARBA" id="ARBA00023288"/>
    </source>
</evidence>
<evidence type="ECO:0000256" key="5">
    <source>
        <dbReference type="ARBA" id="ARBA00023136"/>
    </source>
</evidence>
<dbReference type="Pfam" id="PF00913">
    <property type="entry name" value="Trypan_glycop"/>
    <property type="match status" value="1"/>
</dbReference>
<evidence type="ECO:0000256" key="3">
    <source>
        <dbReference type="ARBA" id="ARBA00022475"/>
    </source>
</evidence>
<evidence type="ECO:0000259" key="11">
    <source>
        <dbReference type="Pfam" id="PF10659"/>
    </source>
</evidence>
<dbReference type="EMBL" id="KX699458">
    <property type="protein sequence ID" value="APD73414.1"/>
    <property type="molecule type" value="Genomic_DNA"/>
</dbReference>
<dbReference type="Gene3D" id="3.90.150.10">
    <property type="entry name" value="Variant Surface Glycoprotein, subunit A domain 1"/>
    <property type="match status" value="1"/>
</dbReference>
<organism evidence="12">
    <name type="scientific">Trypanosoma brucei</name>
    <dbReference type="NCBI Taxonomy" id="5691"/>
    <lineage>
        <taxon>Eukaryota</taxon>
        <taxon>Discoba</taxon>
        <taxon>Euglenozoa</taxon>
        <taxon>Kinetoplastea</taxon>
        <taxon>Metakinetoplastina</taxon>
        <taxon>Trypanosomatida</taxon>
        <taxon>Trypanosomatidae</taxon>
        <taxon>Trypanosoma</taxon>
    </lineage>
</organism>
<keyword evidence="5" id="KW-0472">Membrane</keyword>
<keyword evidence="4" id="KW-0336">GPI-anchor</keyword>
<proteinExistence type="predicted"/>
<comment type="subcellular location">
    <subcellularLocation>
        <location evidence="2">Cell membrane</location>
        <topology evidence="2">Lipid-anchor</topology>
        <topology evidence="2">GPI-anchor</topology>
    </subcellularLocation>
</comment>
<dbReference type="GO" id="GO:0005886">
    <property type="term" value="C:plasma membrane"/>
    <property type="evidence" value="ECO:0007669"/>
    <property type="project" value="UniProtKB-SubCell"/>
</dbReference>
<dbReference type="Pfam" id="PF10659">
    <property type="entry name" value="Trypan_glycop_C"/>
    <property type="match status" value="1"/>
</dbReference>
<protein>
    <submittedName>
        <fullName evidence="12">Variant surface glycoprotein 1125.1161</fullName>
    </submittedName>
</protein>
<dbReference type="VEuPathDB" id="TriTrypDB:Tb427_000580100"/>
<dbReference type="InterPro" id="IPR001812">
    <property type="entry name" value="Trypano_VSG_A_N_dom"/>
</dbReference>
<evidence type="ECO:0000256" key="4">
    <source>
        <dbReference type="ARBA" id="ARBA00022622"/>
    </source>
</evidence>
<evidence type="ECO:0000256" key="9">
    <source>
        <dbReference type="SAM" id="SignalP"/>
    </source>
</evidence>
<feature type="compositionally biased region" description="Basic and acidic residues" evidence="8">
    <location>
        <begin position="408"/>
        <end position="422"/>
    </location>
</feature>
<accession>A0A1J0R6D0</accession>
<feature type="signal peptide" evidence="9">
    <location>
        <begin position="1"/>
        <end position="18"/>
    </location>
</feature>
<evidence type="ECO:0000313" key="12">
    <source>
        <dbReference type="EMBL" id="APD73414.1"/>
    </source>
</evidence>
<comment type="function">
    <text evidence="1">VSG forms a coat on the surface of the parasite. The trypanosome evades the immune response of the host by expressing a series of antigenically distinct VSGs from an estimated 1000 VSG genes.</text>
</comment>
<keyword evidence="6" id="KW-0325">Glycoprotein</keyword>
<sequence>MKALLAIAAALTCRLTGGDESADGGGLSAKSLATLCDLGGDLKQAAYIMSTKLKAHDAATQIHLKKLRILDTLEACTNIEHRIKTTLARLMLADYIQHTTARNAAAETAVGAAAESAYWPGRLDELVAIAKQSTTAKADGVSESICLANVEPGQTTAHGIKHDDDLATAGLQGCKNTQSTTQKTATAINIQERLNAIGKKNGIYATFPANPGCILTKKSTAHYYKTLTGPATLTFAGGSIQLTAQSGNAAPTQQSLGVTQTGDTYSTAAGTGIKEATDAASRGISASNIDGPKTEALLADGAWETAKNNKLLQEALNPHEDVSSKYNEGLPESSKPLYSEISKLHKKLGTTLEALEASGDFETKLRAKFSGKKTCKQPTIEVSAATGCKQYYTNTTCRTDNNCKWDSTTEDKGEHCKPKDGEEQTNTAGGTEGAAATENHNCGQYTDTEKCTKAIGKPKEGKNLFVFG</sequence>
<dbReference type="VEuPathDB" id="TriTrypDB:Tbg972.7.7530"/>
<evidence type="ECO:0000256" key="2">
    <source>
        <dbReference type="ARBA" id="ARBA00004609"/>
    </source>
</evidence>
<dbReference type="GO" id="GO:0042783">
    <property type="term" value="P:symbiont-mediated evasion of host immune response"/>
    <property type="evidence" value="ECO:0007669"/>
    <property type="project" value="InterPro"/>
</dbReference>
<reference evidence="12" key="1">
    <citation type="submission" date="2016-08" db="EMBL/GenBank/DDBJ databases">
        <title>VSG repertoire of Trypanosoma brucei EATRO 1125.</title>
        <authorList>
            <person name="Cross G.A."/>
        </authorList>
    </citation>
    <scope>NUCLEOTIDE SEQUENCE</scope>
    <source>
        <strain evidence="12">EATRO 1125</strain>
    </source>
</reference>
<feature type="chain" id="PRO_5012407598" evidence="9">
    <location>
        <begin position="19"/>
        <end position="468"/>
    </location>
</feature>
<feature type="domain" description="Trypanosome variant surface glycoprotein A-type N-terminal" evidence="10">
    <location>
        <begin position="20"/>
        <end position="315"/>
    </location>
</feature>
<dbReference type="AlphaFoldDB" id="A0A1J0R6D0"/>
<name>A0A1J0R6D0_9TRYP</name>
<evidence type="ECO:0000256" key="1">
    <source>
        <dbReference type="ARBA" id="ARBA00002523"/>
    </source>
</evidence>
<evidence type="ECO:0000259" key="10">
    <source>
        <dbReference type="Pfam" id="PF00913"/>
    </source>
</evidence>
<dbReference type="InterPro" id="IPR019609">
    <property type="entry name" value="Variant_surf_glycoprt_trypan_C"/>
</dbReference>
<evidence type="ECO:0000256" key="8">
    <source>
        <dbReference type="SAM" id="MobiDB-lite"/>
    </source>
</evidence>
<keyword evidence="3" id="KW-1003">Cell membrane</keyword>
<dbReference type="GO" id="GO:0098552">
    <property type="term" value="C:side of membrane"/>
    <property type="evidence" value="ECO:0007669"/>
    <property type="project" value="UniProtKB-KW"/>
</dbReference>
<evidence type="ECO:0000256" key="6">
    <source>
        <dbReference type="ARBA" id="ARBA00023180"/>
    </source>
</evidence>
<feature type="region of interest" description="Disordered" evidence="8">
    <location>
        <begin position="408"/>
        <end position="439"/>
    </location>
</feature>
<dbReference type="SUPFAM" id="SSF58087">
    <property type="entry name" value="Variant surface glycoprotein (N-terminal domain)"/>
    <property type="match status" value="1"/>
</dbReference>
<feature type="domain" description="Trypanosome variant surface glycoprotein C-terminal" evidence="11">
    <location>
        <begin position="388"/>
        <end position="455"/>
    </location>
</feature>
<feature type="compositionally biased region" description="Low complexity" evidence="8">
    <location>
        <begin position="424"/>
        <end position="439"/>
    </location>
</feature>
<keyword evidence="7" id="KW-0449">Lipoprotein</keyword>